<proteinExistence type="predicted"/>
<accession>B9JQ36</accession>
<reference evidence="1 2" key="1">
    <citation type="journal article" date="2009" name="J. Bacteriol.">
        <title>Genome sequences of three Agrobacterium biovars help elucidate the evolution of multichromosome genomes in bacteria.</title>
        <authorList>
            <person name="Slater S.C."/>
            <person name="Goldman B.S."/>
            <person name="Goodner B."/>
            <person name="Setubal J.C."/>
            <person name="Farrand S.K."/>
            <person name="Nester E.W."/>
            <person name="Burr T.J."/>
            <person name="Banta L."/>
            <person name="Dickerman A.W."/>
            <person name="Paulsen I."/>
            <person name="Otten L."/>
            <person name="Suen G."/>
            <person name="Welch R."/>
            <person name="Almeida N.F."/>
            <person name="Arnold F."/>
            <person name="Burton O.T."/>
            <person name="Du Z."/>
            <person name="Ewing A."/>
            <person name="Godsy E."/>
            <person name="Heisel S."/>
            <person name="Houmiel K.L."/>
            <person name="Jhaveri J."/>
            <person name="Lu J."/>
            <person name="Miller N.M."/>
            <person name="Norton S."/>
            <person name="Chen Q."/>
            <person name="Phoolcharoen W."/>
            <person name="Ohlin V."/>
            <person name="Ondrusek D."/>
            <person name="Pride N."/>
            <person name="Stricklin S.L."/>
            <person name="Sun J."/>
            <person name="Wheeler C."/>
            <person name="Wilson L."/>
            <person name="Zhu H."/>
            <person name="Wood D.W."/>
        </authorList>
    </citation>
    <scope>NUCLEOTIDE SEQUENCE [LARGE SCALE GENOMIC DNA]</scope>
    <source>
        <strain evidence="2">K84 / ATCC BAA-868</strain>
        <plasmid evidence="1 2">pAtK84c</plasmid>
    </source>
</reference>
<dbReference type="HOGENOM" id="CLU_2056373_0_0_5"/>
<dbReference type="AlphaFoldDB" id="B9JQ36"/>
<keyword evidence="1" id="KW-0614">Plasmid</keyword>
<protein>
    <submittedName>
        <fullName evidence="1">Uncharacterized protein</fullName>
    </submittedName>
</protein>
<organism evidence="1 2">
    <name type="scientific">Rhizobium rhizogenes (strain K84 / ATCC BAA-868)</name>
    <name type="common">Agrobacterium radiobacter</name>
    <dbReference type="NCBI Taxonomy" id="311403"/>
    <lineage>
        <taxon>Bacteria</taxon>
        <taxon>Pseudomonadati</taxon>
        <taxon>Pseudomonadota</taxon>
        <taxon>Alphaproteobacteria</taxon>
        <taxon>Hyphomicrobiales</taxon>
        <taxon>Rhizobiaceae</taxon>
        <taxon>Rhizobium/Agrobacterium group</taxon>
        <taxon>Rhizobium</taxon>
    </lineage>
</organism>
<dbReference type="KEGG" id="ara:Arad_12228"/>
<dbReference type="EMBL" id="CP000631">
    <property type="protein sequence ID" value="ACM31255.1"/>
    <property type="molecule type" value="Genomic_DNA"/>
</dbReference>
<geneLocation type="plasmid" evidence="1 2">
    <name>pAtK84c</name>
</geneLocation>
<evidence type="ECO:0000313" key="1">
    <source>
        <dbReference type="EMBL" id="ACM31255.1"/>
    </source>
</evidence>
<sequence length="119" mass="13643">MLYGINKENVSILNAVNNDIDDNIIRPAIGNTADRRRRQQQAGRLIRKPQPSFIFCGIREMRPKCQEFRIPSDVTGYFVLAAVNVSIRWGRDLVISILAICGSSFTDRIALFQDNRREF</sequence>
<dbReference type="Proteomes" id="UP000001600">
    <property type="component" value="Plasmid pAtK84c"/>
</dbReference>
<gene>
    <name evidence="1" type="ordered locus">Arad_12228</name>
</gene>
<evidence type="ECO:0000313" key="2">
    <source>
        <dbReference type="Proteomes" id="UP000001600"/>
    </source>
</evidence>
<name>B9JQ36_RHIR8</name>